<dbReference type="RefSeq" id="WP_089049729.1">
    <property type="nucleotide sequence ID" value="NZ_FXTV01000008.1"/>
</dbReference>
<dbReference type="SUPFAM" id="SSF53448">
    <property type="entry name" value="Nucleotide-diphospho-sugar transferases"/>
    <property type="match status" value="1"/>
</dbReference>
<dbReference type="InterPro" id="IPR029044">
    <property type="entry name" value="Nucleotide-diphossugar_trans"/>
</dbReference>
<proteinExistence type="predicted"/>
<dbReference type="AlphaFoldDB" id="A0A226HCU3"/>
<feature type="domain" description="Glycosyltransferase 2-like" evidence="1">
    <location>
        <begin position="4"/>
        <end position="135"/>
    </location>
</feature>
<reference evidence="2 3" key="1">
    <citation type="submission" date="2016-11" db="EMBL/GenBank/DDBJ databases">
        <title>Whole genomes of Flavobacteriaceae.</title>
        <authorList>
            <person name="Stine C."/>
            <person name="Li C."/>
            <person name="Tadesse D."/>
        </authorList>
    </citation>
    <scope>NUCLEOTIDE SEQUENCE [LARGE SCALE GENOMIC DNA]</scope>
    <source>
        <strain evidence="2 3">DSM 18292</strain>
    </source>
</reference>
<accession>A0A226HCU3</accession>
<dbReference type="InterPro" id="IPR050834">
    <property type="entry name" value="Glycosyltransf_2"/>
</dbReference>
<dbReference type="EMBL" id="MUGW01000020">
    <property type="protein sequence ID" value="OXA92103.1"/>
    <property type="molecule type" value="Genomic_DNA"/>
</dbReference>
<dbReference type="OrthoDB" id="396512at2"/>
<dbReference type="Gene3D" id="3.90.550.10">
    <property type="entry name" value="Spore Coat Polysaccharide Biosynthesis Protein SpsA, Chain A"/>
    <property type="match status" value="1"/>
</dbReference>
<evidence type="ECO:0000259" key="1">
    <source>
        <dbReference type="Pfam" id="PF00535"/>
    </source>
</evidence>
<evidence type="ECO:0000313" key="2">
    <source>
        <dbReference type="EMBL" id="OXA92103.1"/>
    </source>
</evidence>
<dbReference type="InterPro" id="IPR001173">
    <property type="entry name" value="Glyco_trans_2-like"/>
</dbReference>
<evidence type="ECO:0000313" key="3">
    <source>
        <dbReference type="Proteomes" id="UP000198345"/>
    </source>
</evidence>
<name>A0A226HCU3_9FLAO</name>
<comment type="caution">
    <text evidence="2">The sequence shown here is derived from an EMBL/GenBank/DDBJ whole genome shotgun (WGS) entry which is preliminary data.</text>
</comment>
<dbReference type="PANTHER" id="PTHR43685:SF2">
    <property type="entry name" value="GLYCOSYLTRANSFERASE 2-LIKE DOMAIN-CONTAINING PROTEIN"/>
    <property type="match status" value="1"/>
</dbReference>
<gene>
    <name evidence="2" type="ORF">B0A66_10055</name>
</gene>
<keyword evidence="3" id="KW-1185">Reference proteome</keyword>
<protein>
    <recommendedName>
        <fullName evidence="1">Glycosyltransferase 2-like domain-containing protein</fullName>
    </recommendedName>
</protein>
<dbReference type="PANTHER" id="PTHR43685">
    <property type="entry name" value="GLYCOSYLTRANSFERASE"/>
    <property type="match status" value="1"/>
</dbReference>
<dbReference type="CDD" id="cd00761">
    <property type="entry name" value="Glyco_tranf_GTA_type"/>
    <property type="match status" value="1"/>
</dbReference>
<dbReference type="Pfam" id="PF00535">
    <property type="entry name" value="Glycos_transf_2"/>
    <property type="match status" value="1"/>
</dbReference>
<organism evidence="2 3">
    <name type="scientific">Flavobacterium hercynium</name>
    <dbReference type="NCBI Taxonomy" id="387094"/>
    <lineage>
        <taxon>Bacteria</taxon>
        <taxon>Pseudomonadati</taxon>
        <taxon>Bacteroidota</taxon>
        <taxon>Flavobacteriia</taxon>
        <taxon>Flavobacteriales</taxon>
        <taxon>Flavobacteriaceae</taxon>
        <taxon>Flavobacterium</taxon>
    </lineage>
</organism>
<dbReference type="Proteomes" id="UP000198345">
    <property type="component" value="Unassembled WGS sequence"/>
</dbReference>
<sequence>MKHTVVIPLYNKEAYIYDTIRSLAFQEKKPSEIIVVDDCSTDLSLVCLKEALSFFAPQFLKTNIQIIALDENLGSGNARNVGIEHATGELISFLDADASYTPSSLREIGELMEDNTIDFLVFGILVMPSNYYLPNIKSFKNELTFLSNGLFLIPNALRTISSSDFSRGFGSNVVIRKKYLKKVRYETNVSLYQDIVFWYQVLKNIGKDARIALLNKACVEVQEVEERLPKMSFATWKEVQVPITIKRYNKSSDQYDKQLMGVLSQKWFRYAMKHLPSWRQKTLFVLSHSAILIKNYFYFKKRNN</sequence>